<dbReference type="Pfam" id="PF00884">
    <property type="entry name" value="Sulfatase"/>
    <property type="match status" value="1"/>
</dbReference>
<dbReference type="InterPro" id="IPR024607">
    <property type="entry name" value="Sulfatase_CS"/>
</dbReference>
<comment type="caution">
    <text evidence="6">The sequence shown here is derived from an EMBL/GenBank/DDBJ whole genome shotgun (WGS) entry which is preliminary data.</text>
</comment>
<dbReference type="Gene3D" id="3.40.720.10">
    <property type="entry name" value="Alkaline Phosphatase, subunit A"/>
    <property type="match status" value="1"/>
</dbReference>
<reference evidence="6 7" key="1">
    <citation type="submission" date="2023-04" db="EMBL/GenBank/DDBJ databases">
        <title>A novel bacteria isolated from coastal sediment.</title>
        <authorList>
            <person name="Liu X.-J."/>
            <person name="Du Z.-J."/>
        </authorList>
    </citation>
    <scope>NUCLEOTIDE SEQUENCE [LARGE SCALE GENOMIC DNA]</scope>
    <source>
        <strain evidence="6 7">SDUM461004</strain>
    </source>
</reference>
<dbReference type="InterPro" id="IPR000917">
    <property type="entry name" value="Sulfatase_N"/>
</dbReference>
<dbReference type="Proteomes" id="UP001243717">
    <property type="component" value="Unassembled WGS sequence"/>
</dbReference>
<evidence type="ECO:0000256" key="4">
    <source>
        <dbReference type="ARBA" id="ARBA00022837"/>
    </source>
</evidence>
<gene>
    <name evidence="6" type="ORF">QEH59_04560</name>
</gene>
<proteinExistence type="inferred from homology"/>
<dbReference type="EMBL" id="JARXIC010000005">
    <property type="protein sequence ID" value="MDQ8193681.1"/>
    <property type="molecule type" value="Genomic_DNA"/>
</dbReference>
<keyword evidence="4" id="KW-0106">Calcium</keyword>
<evidence type="ECO:0000256" key="3">
    <source>
        <dbReference type="ARBA" id="ARBA00022801"/>
    </source>
</evidence>
<dbReference type="PROSITE" id="PS00523">
    <property type="entry name" value="SULFATASE_1"/>
    <property type="match status" value="1"/>
</dbReference>
<evidence type="ECO:0000313" key="6">
    <source>
        <dbReference type="EMBL" id="MDQ8193681.1"/>
    </source>
</evidence>
<accession>A0ABU1AFV8</accession>
<keyword evidence="7" id="KW-1185">Reference proteome</keyword>
<dbReference type="RefSeq" id="WP_308984164.1">
    <property type="nucleotide sequence ID" value="NZ_JARXIC010000005.1"/>
</dbReference>
<evidence type="ECO:0000259" key="5">
    <source>
        <dbReference type="Pfam" id="PF00884"/>
    </source>
</evidence>
<keyword evidence="2" id="KW-0479">Metal-binding</keyword>
<dbReference type="PANTHER" id="PTHR42693:SF53">
    <property type="entry name" value="ENDO-4-O-SULFATASE"/>
    <property type="match status" value="1"/>
</dbReference>
<protein>
    <submittedName>
        <fullName evidence="6">Sulfatase</fullName>
    </submittedName>
</protein>
<dbReference type="InterPro" id="IPR050738">
    <property type="entry name" value="Sulfatase"/>
</dbReference>
<evidence type="ECO:0000313" key="7">
    <source>
        <dbReference type="Proteomes" id="UP001243717"/>
    </source>
</evidence>
<comment type="similarity">
    <text evidence="1">Belongs to the sulfatase family.</text>
</comment>
<name>A0ABU1AFV8_9BACT</name>
<evidence type="ECO:0000256" key="2">
    <source>
        <dbReference type="ARBA" id="ARBA00022723"/>
    </source>
</evidence>
<feature type="domain" description="Sulfatase N-terminal" evidence="5">
    <location>
        <begin position="39"/>
        <end position="335"/>
    </location>
</feature>
<evidence type="ECO:0000256" key="1">
    <source>
        <dbReference type="ARBA" id="ARBA00008779"/>
    </source>
</evidence>
<dbReference type="CDD" id="cd16027">
    <property type="entry name" value="SGSH"/>
    <property type="match status" value="1"/>
</dbReference>
<organism evidence="6 7">
    <name type="scientific">Thalassobacterium sedimentorum</name>
    <dbReference type="NCBI Taxonomy" id="3041258"/>
    <lineage>
        <taxon>Bacteria</taxon>
        <taxon>Pseudomonadati</taxon>
        <taxon>Verrucomicrobiota</taxon>
        <taxon>Opitutia</taxon>
        <taxon>Puniceicoccales</taxon>
        <taxon>Coraliomargaritaceae</taxon>
        <taxon>Thalassobacterium</taxon>
    </lineage>
</organism>
<dbReference type="InterPro" id="IPR017850">
    <property type="entry name" value="Alkaline_phosphatase_core_sf"/>
</dbReference>
<sequence>MFKSIFRLLLCLGHGMLCCQIMIGIWLSGGQADAASEQPNIILIIADDFGPEMGAYGDLNDLTPNLDALAASGAMFLNGHVTAASCSPSRGSMFTGLYPHQHGMFGLSHINGAPPMHDDVPKLPNELKRLGYTTAIVGKTHFQPFDQFDWDYVETNGQKVVYERNVRWMNEKGFGFIDAHKDSGPLFLVMSYVDPHRGGPAYGPGKNQEFPRVVSGLPEVPIPPDATHPIPYLAVDTPAVRSEISDYYAAVQRLDVGVGEFMTGLDQRLVPENTLIVFIGDHGADVTRGKISAYHSATHIPYLVRWTQHISAGQIRDELVSTIDLFPSFLDAAGAETVKPDVRQTGLSFIDLLCGKRSSSEWREYLFTEYLTHVPWHLYPRYTVFDGRFHYILNIWGDERENPLVAREYDEAWLAATAPGFSDLKVAAAYARVEKPPQNELFDLQKDPFSLINLADNPEYAQLLRQAYVRLNEWRLETKDPFLDSEFLADFDQQMQAIHEAYKKR</sequence>
<keyword evidence="3" id="KW-0378">Hydrolase</keyword>
<dbReference type="SUPFAM" id="SSF53649">
    <property type="entry name" value="Alkaline phosphatase-like"/>
    <property type="match status" value="1"/>
</dbReference>
<dbReference type="PANTHER" id="PTHR42693">
    <property type="entry name" value="ARYLSULFATASE FAMILY MEMBER"/>
    <property type="match status" value="1"/>
</dbReference>